<dbReference type="EMBL" id="NMUH01003630">
    <property type="protein sequence ID" value="MQM06461.1"/>
    <property type="molecule type" value="Genomic_DNA"/>
</dbReference>
<evidence type="ECO:0000256" key="4">
    <source>
        <dbReference type="ARBA" id="ARBA00022692"/>
    </source>
</evidence>
<evidence type="ECO:0000313" key="12">
    <source>
        <dbReference type="Proteomes" id="UP000652761"/>
    </source>
</evidence>
<evidence type="ECO:0000256" key="2">
    <source>
        <dbReference type="ARBA" id="ARBA00007984"/>
    </source>
</evidence>
<keyword evidence="12" id="KW-1185">Reference proteome</keyword>
<comment type="similarity">
    <text evidence="2">Belongs to the TMEM214 family.</text>
</comment>
<sequence length="324" mass="35606">VAIFIVLALTLRRKPDVLLNILPALKEDPRYQGLDKLPVILWVIAQASQGDPVVGMYAWVHNLLPLLSGKLGGNPQVRDLVLQLAERIFSGPKARPILLNGAVRKGERLVPPLALDQLMRLTFPSPSARVKATERFEAVYPSLKELALAGSPGAKAMKPVSQQLLPITVKAMRDDIPELSKEAADIFLWCLTQNPECFKQWEKLHTENVEASVIILRKLSAEWKQHATKFSPPDALRVTLKNLMALNEGALAEDLGAGRKATIKEADKYGKVMLGKVSRCSACKKSGLLVIALAVVAGAFAMSPHAESWDWKKPYVMFSSPRAL</sequence>
<dbReference type="GO" id="GO:0005794">
    <property type="term" value="C:Golgi apparatus"/>
    <property type="evidence" value="ECO:0007669"/>
    <property type="project" value="TreeGrafter"/>
</dbReference>
<evidence type="ECO:0000256" key="6">
    <source>
        <dbReference type="ARBA" id="ARBA00022824"/>
    </source>
</evidence>
<organism evidence="11 12">
    <name type="scientific">Colocasia esculenta</name>
    <name type="common">Wild taro</name>
    <name type="synonym">Arum esculentum</name>
    <dbReference type="NCBI Taxonomy" id="4460"/>
    <lineage>
        <taxon>Eukaryota</taxon>
        <taxon>Viridiplantae</taxon>
        <taxon>Streptophyta</taxon>
        <taxon>Embryophyta</taxon>
        <taxon>Tracheophyta</taxon>
        <taxon>Spermatophyta</taxon>
        <taxon>Magnoliopsida</taxon>
        <taxon>Liliopsida</taxon>
        <taxon>Araceae</taxon>
        <taxon>Aroideae</taxon>
        <taxon>Colocasieae</taxon>
        <taxon>Colocasia</taxon>
    </lineage>
</organism>
<dbReference type="InterPro" id="IPR019308">
    <property type="entry name" value="TMEM214"/>
</dbReference>
<evidence type="ECO:0000256" key="5">
    <source>
        <dbReference type="ARBA" id="ARBA00022703"/>
    </source>
</evidence>
<comment type="subunit">
    <text evidence="3">Constitutively interacts with CASP4; required for the localization of procaspase 4 to the ER.</text>
</comment>
<dbReference type="OrthoDB" id="10022292at2759"/>
<dbReference type="SUPFAM" id="SSF48371">
    <property type="entry name" value="ARM repeat"/>
    <property type="match status" value="1"/>
</dbReference>
<dbReference type="AlphaFoldDB" id="A0A843WLR4"/>
<dbReference type="GO" id="GO:0005789">
    <property type="term" value="C:endoplasmic reticulum membrane"/>
    <property type="evidence" value="ECO:0007669"/>
    <property type="project" value="UniProtKB-SubCell"/>
</dbReference>
<protein>
    <submittedName>
        <fullName evidence="11">Uncharacterized protein</fullName>
    </submittedName>
</protein>
<name>A0A843WLR4_COLES</name>
<reference evidence="11" key="1">
    <citation type="submission" date="2017-07" db="EMBL/GenBank/DDBJ databases">
        <title>Taro Niue Genome Assembly and Annotation.</title>
        <authorList>
            <person name="Atibalentja N."/>
            <person name="Keating K."/>
            <person name="Fields C.J."/>
        </authorList>
    </citation>
    <scope>NUCLEOTIDE SEQUENCE</scope>
    <source>
        <strain evidence="11">Niue_2</strain>
        <tissue evidence="11">Leaf</tissue>
    </source>
</reference>
<keyword evidence="4" id="KW-0812">Transmembrane</keyword>
<evidence type="ECO:0000256" key="10">
    <source>
        <dbReference type="ARBA" id="ARBA00024938"/>
    </source>
</evidence>
<dbReference type="InterPro" id="IPR016024">
    <property type="entry name" value="ARM-type_fold"/>
</dbReference>
<dbReference type="Pfam" id="PF10151">
    <property type="entry name" value="TMEM214"/>
    <property type="match status" value="1"/>
</dbReference>
<dbReference type="Proteomes" id="UP000652761">
    <property type="component" value="Unassembled WGS sequence"/>
</dbReference>
<keyword evidence="9" id="KW-0325">Glycoprotein</keyword>
<keyword evidence="7" id="KW-1133">Transmembrane helix</keyword>
<comment type="function">
    <text evidence="10">Critical mediator, in cooperation with CASP4, of endoplasmic reticulum-stress induced apoptosis. Required or the activation of CASP4 following endoplasmic reticulum stress.</text>
</comment>
<evidence type="ECO:0000256" key="3">
    <source>
        <dbReference type="ARBA" id="ARBA00011720"/>
    </source>
</evidence>
<keyword evidence="6" id="KW-0256">Endoplasmic reticulum</keyword>
<evidence type="ECO:0000256" key="1">
    <source>
        <dbReference type="ARBA" id="ARBA00004477"/>
    </source>
</evidence>
<comment type="caution">
    <text evidence="11">The sequence shown here is derived from an EMBL/GenBank/DDBJ whole genome shotgun (WGS) entry which is preliminary data.</text>
</comment>
<evidence type="ECO:0000256" key="8">
    <source>
        <dbReference type="ARBA" id="ARBA00023136"/>
    </source>
</evidence>
<evidence type="ECO:0000256" key="9">
    <source>
        <dbReference type="ARBA" id="ARBA00023180"/>
    </source>
</evidence>
<gene>
    <name evidence="11" type="ORF">Taro_039280</name>
</gene>
<dbReference type="PANTHER" id="PTHR13448:SF0">
    <property type="entry name" value="TRANSMEMBRANE PROTEIN 214"/>
    <property type="match status" value="1"/>
</dbReference>
<proteinExistence type="inferred from homology"/>
<dbReference type="PANTHER" id="PTHR13448">
    <property type="entry name" value="TRANSMEMBRANE PROTEIN 214"/>
    <property type="match status" value="1"/>
</dbReference>
<evidence type="ECO:0000256" key="7">
    <source>
        <dbReference type="ARBA" id="ARBA00022989"/>
    </source>
</evidence>
<keyword evidence="8" id="KW-0472">Membrane</keyword>
<comment type="subcellular location">
    <subcellularLocation>
        <location evidence="1">Endoplasmic reticulum membrane</location>
        <topology evidence="1">Multi-pass membrane protein</topology>
    </subcellularLocation>
</comment>
<feature type="non-terminal residue" evidence="11">
    <location>
        <position position="1"/>
    </location>
</feature>
<accession>A0A843WLR4</accession>
<keyword evidence="5" id="KW-0053">Apoptosis</keyword>
<evidence type="ECO:0000313" key="11">
    <source>
        <dbReference type="EMBL" id="MQM06461.1"/>
    </source>
</evidence>